<organism evidence="4 5">
    <name type="scientific">Babjeviella inositovora NRRL Y-12698</name>
    <dbReference type="NCBI Taxonomy" id="984486"/>
    <lineage>
        <taxon>Eukaryota</taxon>
        <taxon>Fungi</taxon>
        <taxon>Dikarya</taxon>
        <taxon>Ascomycota</taxon>
        <taxon>Saccharomycotina</taxon>
        <taxon>Pichiomycetes</taxon>
        <taxon>Serinales incertae sedis</taxon>
        <taxon>Babjeviella</taxon>
    </lineage>
</organism>
<dbReference type="AlphaFoldDB" id="A0A1E3QH05"/>
<feature type="domain" description="SYO1-like TPR repeats" evidence="3">
    <location>
        <begin position="523"/>
        <end position="637"/>
    </location>
</feature>
<evidence type="ECO:0000313" key="5">
    <source>
        <dbReference type="Proteomes" id="UP000094336"/>
    </source>
</evidence>
<feature type="region of interest" description="Disordered" evidence="2">
    <location>
        <begin position="1"/>
        <end position="35"/>
    </location>
</feature>
<keyword evidence="5" id="KW-1185">Reference proteome</keyword>
<dbReference type="GeneID" id="30148013"/>
<evidence type="ECO:0000313" key="4">
    <source>
        <dbReference type="EMBL" id="ODQ76976.1"/>
    </source>
</evidence>
<dbReference type="GO" id="GO:0006606">
    <property type="term" value="P:protein import into nucleus"/>
    <property type="evidence" value="ECO:0007669"/>
    <property type="project" value="TreeGrafter"/>
</dbReference>
<dbReference type="GO" id="GO:0051082">
    <property type="term" value="F:unfolded protein binding"/>
    <property type="evidence" value="ECO:0007669"/>
    <property type="project" value="TreeGrafter"/>
</dbReference>
<evidence type="ECO:0000256" key="1">
    <source>
        <dbReference type="ARBA" id="ARBA00049983"/>
    </source>
</evidence>
<dbReference type="Proteomes" id="UP000094336">
    <property type="component" value="Unassembled WGS sequence"/>
</dbReference>
<accession>A0A1E3QH05</accession>
<dbReference type="PANTHER" id="PTHR13347">
    <property type="entry name" value="HEAT REPEAT-CONTAINING PROTEIN 3"/>
    <property type="match status" value="1"/>
</dbReference>
<dbReference type="InterPro" id="IPR011989">
    <property type="entry name" value="ARM-like"/>
</dbReference>
<dbReference type="SUPFAM" id="SSF48371">
    <property type="entry name" value="ARM repeat"/>
    <property type="match status" value="2"/>
</dbReference>
<dbReference type="InterPro" id="IPR052616">
    <property type="entry name" value="SYO1-like"/>
</dbReference>
<proteinExistence type="inferred from homology"/>
<evidence type="ECO:0000256" key="2">
    <source>
        <dbReference type="SAM" id="MobiDB-lite"/>
    </source>
</evidence>
<protein>
    <recommendedName>
        <fullName evidence="3">SYO1-like TPR repeats domain-containing protein</fullName>
    </recommendedName>
</protein>
<gene>
    <name evidence="4" type="ORF">BABINDRAFT_163881</name>
</gene>
<dbReference type="InterPro" id="IPR016024">
    <property type="entry name" value="ARM-type_fold"/>
</dbReference>
<evidence type="ECO:0000259" key="3">
    <source>
        <dbReference type="Pfam" id="PF25567"/>
    </source>
</evidence>
<name>A0A1E3QH05_9ASCO</name>
<dbReference type="RefSeq" id="XP_018982304.1">
    <property type="nucleotide sequence ID" value="XM_019130160.1"/>
</dbReference>
<dbReference type="PANTHER" id="PTHR13347:SF1">
    <property type="entry name" value="HEAT REPEAT-CONTAINING PROTEIN 3"/>
    <property type="match status" value="1"/>
</dbReference>
<dbReference type="Gene3D" id="1.25.10.10">
    <property type="entry name" value="Leucine-rich Repeat Variant"/>
    <property type="match status" value="1"/>
</dbReference>
<reference evidence="5" key="1">
    <citation type="submission" date="2016-05" db="EMBL/GenBank/DDBJ databases">
        <title>Comparative genomics of biotechnologically important yeasts.</title>
        <authorList>
            <consortium name="DOE Joint Genome Institute"/>
            <person name="Riley R."/>
            <person name="Haridas S."/>
            <person name="Wolfe K.H."/>
            <person name="Lopes M.R."/>
            <person name="Hittinger C.T."/>
            <person name="Goker M."/>
            <person name="Salamov A."/>
            <person name="Wisecaver J."/>
            <person name="Long T.M."/>
            <person name="Aerts A.L."/>
            <person name="Barry K."/>
            <person name="Choi C."/>
            <person name="Clum A."/>
            <person name="Coughlan A.Y."/>
            <person name="Deshpande S."/>
            <person name="Douglass A.P."/>
            <person name="Hanson S.J."/>
            <person name="Klenk H.-P."/>
            <person name="Labutti K."/>
            <person name="Lapidus A."/>
            <person name="Lindquist E."/>
            <person name="Lipzen A."/>
            <person name="Meier-Kolthoff J.P."/>
            <person name="Ohm R.A."/>
            <person name="Otillar R.P."/>
            <person name="Pangilinan J."/>
            <person name="Peng Y."/>
            <person name="Rokas A."/>
            <person name="Rosa C.A."/>
            <person name="Scheuner C."/>
            <person name="Sibirny A.A."/>
            <person name="Slot J.C."/>
            <person name="Stielow J.B."/>
            <person name="Sun H."/>
            <person name="Kurtzman C.P."/>
            <person name="Blackwell M."/>
            <person name="Grigoriev I.V."/>
            <person name="Jeffries T.W."/>
        </authorList>
    </citation>
    <scope>NUCLEOTIDE SEQUENCE [LARGE SCALE GENOMIC DNA]</scope>
    <source>
        <strain evidence="5">NRRL Y-12698</strain>
    </source>
</reference>
<dbReference type="CDD" id="cd13394">
    <property type="entry name" value="Syo1_like"/>
    <property type="match status" value="1"/>
</dbReference>
<dbReference type="STRING" id="984486.A0A1E3QH05"/>
<sequence>MAKLKKGKRNNKARTNPIAKTTSVKEQQKDEQTRQSKVLPLIQKLSSTSPNERAMAIQAISVLCEDERLRTLFLKERLINIILEQCLSDNNDEIIVESLGLLRNLTLEQGHEVAMHLWRSNIWVTLANGFEKAQKSFEAIHADPAAVDKSKKALLFDFADNLLALTTELANTNEELFDQIFGRIDGVLAFAVGVLNWNIAKQEVVISVKLFTTVLDFLYNFSNQSGAFIEKLIASFDFQKLMEFDQTLNLNKLSKTYIQCIKFHVFESKFEVTSEEAQQTKQRTTAEILDTVSGIVTTVDIKECQAKITKLNSKTIEDKNSKVSEQDSRELNQARTDIESIGIALELVTALLEYASLNELDVQESVTLSPEMTTVAFEKLPLLLIELLVNFPEFHNRSLMALNNLCWFGLSVSNDIPISWVGQTLQIWEFIAQNILNFAAPQEGESKLLATKLDATNVLWAISKTLPMEILATHISLDTVNLLIQQSQSILNPVGPEPLAGGQGQTINLDLDTIQLNNDLTARIVGLLASVASSIAAGDMAITATVMDYLVNLPALLPVVEAPIVVEALNGVYDVFGQDLDELDRLFVERGYLAVLAGYQTKVRDMYKQLDKRRVGELKVKAEEAYLNLGRFIDYKN</sequence>
<dbReference type="InterPro" id="IPR057990">
    <property type="entry name" value="TPR_SYO1"/>
</dbReference>
<comment type="similarity">
    <text evidence="1">Belongs to the nuclear import and ribosome assembly adapter family.</text>
</comment>
<dbReference type="GO" id="GO:0042273">
    <property type="term" value="P:ribosomal large subunit biogenesis"/>
    <property type="evidence" value="ECO:0007669"/>
    <property type="project" value="TreeGrafter"/>
</dbReference>
<dbReference type="EMBL" id="KV454444">
    <property type="protein sequence ID" value="ODQ76976.1"/>
    <property type="molecule type" value="Genomic_DNA"/>
</dbReference>
<feature type="compositionally biased region" description="Basic residues" evidence="2">
    <location>
        <begin position="1"/>
        <end position="12"/>
    </location>
</feature>
<dbReference type="OrthoDB" id="288703at2759"/>
<dbReference type="Pfam" id="PF25567">
    <property type="entry name" value="TPR_SYO1"/>
    <property type="match status" value="1"/>
</dbReference>